<dbReference type="GO" id="GO:0015074">
    <property type="term" value="P:DNA integration"/>
    <property type="evidence" value="ECO:0007669"/>
    <property type="project" value="InterPro"/>
</dbReference>
<dbReference type="OrthoDB" id="9813957at2"/>
<evidence type="ECO:0000313" key="3">
    <source>
        <dbReference type="Proteomes" id="UP000298058"/>
    </source>
</evidence>
<dbReference type="InterPro" id="IPR048020">
    <property type="entry name" value="Transpos_IS3"/>
</dbReference>
<dbReference type="InterPro" id="IPR036397">
    <property type="entry name" value="RNaseH_sf"/>
</dbReference>
<dbReference type="InterPro" id="IPR025948">
    <property type="entry name" value="HTH-like_dom"/>
</dbReference>
<dbReference type="Proteomes" id="UP000298058">
    <property type="component" value="Unassembled WGS sequence"/>
</dbReference>
<evidence type="ECO:0000259" key="1">
    <source>
        <dbReference type="PROSITE" id="PS50994"/>
    </source>
</evidence>
<gene>
    <name evidence="2" type="ORF">EHS15_15685</name>
</gene>
<organism evidence="2 3">
    <name type="scientific">Leptospira idonii</name>
    <dbReference type="NCBI Taxonomy" id="1193500"/>
    <lineage>
        <taxon>Bacteria</taxon>
        <taxon>Pseudomonadati</taxon>
        <taxon>Spirochaetota</taxon>
        <taxon>Spirochaetia</taxon>
        <taxon>Leptospirales</taxon>
        <taxon>Leptospiraceae</taxon>
        <taxon>Leptospira</taxon>
    </lineage>
</organism>
<dbReference type="Pfam" id="PF13333">
    <property type="entry name" value="rve_2"/>
    <property type="match status" value="1"/>
</dbReference>
<dbReference type="PROSITE" id="PS50994">
    <property type="entry name" value="INTEGRASE"/>
    <property type="match status" value="1"/>
</dbReference>
<dbReference type="PANTHER" id="PTHR46889">
    <property type="entry name" value="TRANSPOSASE INSF FOR INSERTION SEQUENCE IS3B-RELATED"/>
    <property type="match status" value="1"/>
</dbReference>
<dbReference type="InterPro" id="IPR050900">
    <property type="entry name" value="Transposase_IS3/IS150/IS904"/>
</dbReference>
<keyword evidence="3" id="KW-1185">Reference proteome</keyword>
<dbReference type="InterPro" id="IPR001584">
    <property type="entry name" value="Integrase_cat-core"/>
</dbReference>
<dbReference type="GO" id="GO:0003676">
    <property type="term" value="F:nucleic acid binding"/>
    <property type="evidence" value="ECO:0007669"/>
    <property type="project" value="InterPro"/>
</dbReference>
<dbReference type="InterPro" id="IPR012337">
    <property type="entry name" value="RNaseH-like_sf"/>
</dbReference>
<proteinExistence type="predicted"/>
<dbReference type="PANTHER" id="PTHR46889:SF4">
    <property type="entry name" value="TRANSPOSASE INSO FOR INSERTION SEQUENCE ELEMENT IS911B-RELATED"/>
    <property type="match status" value="1"/>
</dbReference>
<name>A0A4R9LX43_9LEPT</name>
<evidence type="ECO:0000313" key="2">
    <source>
        <dbReference type="EMBL" id="TGN18014.1"/>
    </source>
</evidence>
<dbReference type="AlphaFoldDB" id="A0A4R9LX43"/>
<protein>
    <submittedName>
        <fullName evidence="2">IS3 family transposase</fullName>
    </submittedName>
</protein>
<comment type="caution">
    <text evidence="2">The sequence shown here is derived from an EMBL/GenBank/DDBJ whole genome shotgun (WGS) entry which is preliminary data.</text>
</comment>
<reference evidence="2" key="1">
    <citation type="journal article" date="2019" name="PLoS Negl. Trop. Dis.">
        <title>Revisiting the worldwide diversity of Leptospira species in the environment.</title>
        <authorList>
            <person name="Vincent A.T."/>
            <person name="Schiettekatte O."/>
            <person name="Bourhy P."/>
            <person name="Veyrier F.J."/>
            <person name="Picardeau M."/>
        </authorList>
    </citation>
    <scope>NUCLEOTIDE SEQUENCE [LARGE SCALE GENOMIC DNA]</scope>
    <source>
        <strain evidence="2">201300427</strain>
    </source>
</reference>
<dbReference type="Pfam" id="PF00665">
    <property type="entry name" value="rve"/>
    <property type="match status" value="1"/>
</dbReference>
<dbReference type="Pfam" id="PF13276">
    <property type="entry name" value="HTH_21"/>
    <property type="match status" value="1"/>
</dbReference>
<dbReference type="EMBL" id="RQHW01000050">
    <property type="protein sequence ID" value="TGN18014.1"/>
    <property type="molecule type" value="Genomic_DNA"/>
</dbReference>
<feature type="domain" description="Integrase catalytic" evidence="1">
    <location>
        <begin position="159"/>
        <end position="322"/>
    </location>
</feature>
<sequence>MFFVKGKRRPYKRIRRREHNSKKVYWHFHKRHTTKIERYGFIKKFSHIFAVVKLCQVLEVSKSGFYDWKKRQSSPRTKYNQLLVSLIKEIHHDSNSIYGSPRIHKEIERKGYRCSRRLVEKLMRVSNIRSKTKRKSNISTTNSVHELAISPNRLKRNFTVPKPGTVFCSDFTYIPIKSKHYFLVVIIDLFNREIVSWNLSDHQQTSSLMKCFREAVKKDIHKENCIFHSDRGGQYASNEFRMALNLAKMKQSMSRSGDCWDNAVVESFFKTLKNEFIKWQKFETLEEAKHKIFNYIEIFYNRKRLHSTLDFTSPMEFRKIYDQRIA</sequence>
<dbReference type="SUPFAM" id="SSF53098">
    <property type="entry name" value="Ribonuclease H-like"/>
    <property type="match status" value="1"/>
</dbReference>
<dbReference type="Gene3D" id="3.30.420.10">
    <property type="entry name" value="Ribonuclease H-like superfamily/Ribonuclease H"/>
    <property type="match status" value="1"/>
</dbReference>
<dbReference type="NCBIfam" id="NF033516">
    <property type="entry name" value="transpos_IS3"/>
    <property type="match status" value="1"/>
</dbReference>
<accession>A0A4R9LX43</accession>